<feature type="transmembrane region" description="Helical" evidence="2">
    <location>
        <begin position="140"/>
        <end position="161"/>
    </location>
</feature>
<feature type="region of interest" description="Disordered" evidence="1">
    <location>
        <begin position="105"/>
        <end position="130"/>
    </location>
</feature>
<sequence>MIRPSAFAHRTTFAPDPATGSDWATIRLQGELDLESGTEFSSTVGLCLACGPAGIRVDLTSLQLMDCTGLRHLEEAAARAREAGVAFSLIGAPPPLVRRVLLLTGSPTLPQPPRTSRTREHPAPDRAVPSRTRHGYWTRILRLCMLTAAGGTIIGSLLLTVQGA</sequence>
<dbReference type="Proteomes" id="UP000186455">
    <property type="component" value="Unassembled WGS sequence"/>
</dbReference>
<dbReference type="RefSeq" id="WP_073786118.1">
    <property type="nucleotide sequence ID" value="NZ_LFBV01000002.1"/>
</dbReference>
<proteinExistence type="predicted"/>
<dbReference type="SUPFAM" id="SSF52091">
    <property type="entry name" value="SpoIIaa-like"/>
    <property type="match status" value="1"/>
</dbReference>
<name>A0A1Q4V9I5_9ACTN</name>
<dbReference type="Gene3D" id="3.30.750.24">
    <property type="entry name" value="STAS domain"/>
    <property type="match status" value="1"/>
</dbReference>
<protein>
    <recommendedName>
        <fullName evidence="3">STAS domain-containing protein</fullName>
    </recommendedName>
</protein>
<reference evidence="4 5" key="1">
    <citation type="submission" date="2015-06" db="EMBL/GenBank/DDBJ databases">
        <title>Cloning and characterization of the uncialamcin biosynthetic gene cluster.</title>
        <authorList>
            <person name="Yan X."/>
            <person name="Huang T."/>
            <person name="Ge H."/>
            <person name="Shen B."/>
        </authorList>
    </citation>
    <scope>NUCLEOTIDE SEQUENCE [LARGE SCALE GENOMIC DNA]</scope>
    <source>
        <strain evidence="4 5">DCA2648</strain>
    </source>
</reference>
<keyword evidence="2" id="KW-0812">Transmembrane</keyword>
<comment type="caution">
    <text evidence="4">The sequence shown here is derived from an EMBL/GenBank/DDBJ whole genome shotgun (WGS) entry which is preliminary data.</text>
</comment>
<evidence type="ECO:0000313" key="4">
    <source>
        <dbReference type="EMBL" id="OKH94512.1"/>
    </source>
</evidence>
<evidence type="ECO:0000256" key="2">
    <source>
        <dbReference type="SAM" id="Phobius"/>
    </source>
</evidence>
<dbReference type="PROSITE" id="PS50801">
    <property type="entry name" value="STAS"/>
    <property type="match status" value="1"/>
</dbReference>
<keyword evidence="2" id="KW-0472">Membrane</keyword>
<evidence type="ECO:0000259" key="3">
    <source>
        <dbReference type="PROSITE" id="PS50801"/>
    </source>
</evidence>
<dbReference type="InterPro" id="IPR058548">
    <property type="entry name" value="MlaB-like_STAS"/>
</dbReference>
<gene>
    <name evidence="4" type="ORF">AB852_09540</name>
</gene>
<dbReference type="CDD" id="cd07043">
    <property type="entry name" value="STAS_anti-anti-sigma_factors"/>
    <property type="match status" value="1"/>
</dbReference>
<keyword evidence="2" id="KW-1133">Transmembrane helix</keyword>
<keyword evidence="5" id="KW-1185">Reference proteome</keyword>
<feature type="domain" description="STAS" evidence="3">
    <location>
        <begin position="26"/>
        <end position="105"/>
    </location>
</feature>
<evidence type="ECO:0000313" key="5">
    <source>
        <dbReference type="Proteomes" id="UP000186455"/>
    </source>
</evidence>
<dbReference type="InterPro" id="IPR036513">
    <property type="entry name" value="STAS_dom_sf"/>
</dbReference>
<dbReference type="AlphaFoldDB" id="A0A1Q4V9I5"/>
<dbReference type="Pfam" id="PF13466">
    <property type="entry name" value="STAS_2"/>
    <property type="match status" value="1"/>
</dbReference>
<accession>A0A1Q4V9I5</accession>
<organism evidence="4 5">
    <name type="scientific">Streptomyces uncialis</name>
    <dbReference type="NCBI Taxonomy" id="1048205"/>
    <lineage>
        <taxon>Bacteria</taxon>
        <taxon>Bacillati</taxon>
        <taxon>Actinomycetota</taxon>
        <taxon>Actinomycetes</taxon>
        <taxon>Kitasatosporales</taxon>
        <taxon>Streptomycetaceae</taxon>
        <taxon>Streptomyces</taxon>
    </lineage>
</organism>
<dbReference type="InterPro" id="IPR002645">
    <property type="entry name" value="STAS_dom"/>
</dbReference>
<dbReference type="EMBL" id="LFBV01000002">
    <property type="protein sequence ID" value="OKH94512.1"/>
    <property type="molecule type" value="Genomic_DNA"/>
</dbReference>
<evidence type="ECO:0000256" key="1">
    <source>
        <dbReference type="SAM" id="MobiDB-lite"/>
    </source>
</evidence>